<dbReference type="GO" id="GO:0006357">
    <property type="term" value="P:regulation of transcription by RNA polymerase II"/>
    <property type="evidence" value="ECO:0007669"/>
    <property type="project" value="InterPro"/>
</dbReference>
<name>A0A9N9C370_9GLOM</name>
<comment type="similarity">
    <text evidence="2 6">Belongs to the Mediator complex subunit 10 family.</text>
</comment>
<evidence type="ECO:0000256" key="5">
    <source>
        <dbReference type="ARBA" id="ARBA00023242"/>
    </source>
</evidence>
<dbReference type="InterPro" id="IPR019145">
    <property type="entry name" value="Mediator_Med10"/>
</dbReference>
<feature type="compositionally biased region" description="Polar residues" evidence="7">
    <location>
        <begin position="1"/>
        <end position="16"/>
    </location>
</feature>
<accession>A0A9N9C370</accession>
<keyword evidence="3 6" id="KW-0805">Transcription regulation</keyword>
<evidence type="ECO:0000313" key="9">
    <source>
        <dbReference type="Proteomes" id="UP000789570"/>
    </source>
</evidence>
<organism evidence="8 9">
    <name type="scientific">Funneliformis caledonium</name>
    <dbReference type="NCBI Taxonomy" id="1117310"/>
    <lineage>
        <taxon>Eukaryota</taxon>
        <taxon>Fungi</taxon>
        <taxon>Fungi incertae sedis</taxon>
        <taxon>Mucoromycota</taxon>
        <taxon>Glomeromycotina</taxon>
        <taxon>Glomeromycetes</taxon>
        <taxon>Glomerales</taxon>
        <taxon>Glomeraceae</taxon>
        <taxon>Funneliformis</taxon>
    </lineage>
</organism>
<dbReference type="Proteomes" id="UP000789570">
    <property type="component" value="Unassembled WGS sequence"/>
</dbReference>
<evidence type="ECO:0000313" key="8">
    <source>
        <dbReference type="EMBL" id="CAG8584885.1"/>
    </source>
</evidence>
<evidence type="ECO:0000256" key="4">
    <source>
        <dbReference type="ARBA" id="ARBA00023163"/>
    </source>
</evidence>
<keyword evidence="6" id="KW-0010">Activator</keyword>
<dbReference type="OrthoDB" id="337270at2759"/>
<comment type="caution">
    <text evidence="8">The sequence shown here is derived from an EMBL/GenBank/DDBJ whole genome shotgun (WGS) entry which is preliminary data.</text>
</comment>
<dbReference type="GO" id="GO:0003712">
    <property type="term" value="F:transcription coregulator activity"/>
    <property type="evidence" value="ECO:0007669"/>
    <property type="project" value="InterPro"/>
</dbReference>
<dbReference type="GO" id="GO:0016592">
    <property type="term" value="C:mediator complex"/>
    <property type="evidence" value="ECO:0007669"/>
    <property type="project" value="InterPro"/>
</dbReference>
<feature type="region of interest" description="Disordered" evidence="7">
    <location>
        <begin position="1"/>
        <end position="24"/>
    </location>
</feature>
<gene>
    <name evidence="6" type="primary">MED10</name>
    <name evidence="8" type="ORF">FCALED_LOCUS7787</name>
</gene>
<keyword evidence="4 6" id="KW-0804">Transcription</keyword>
<comment type="subcellular location">
    <subcellularLocation>
        <location evidence="1 6">Nucleus</location>
    </subcellularLocation>
</comment>
<evidence type="ECO:0000256" key="2">
    <source>
        <dbReference type="ARBA" id="ARBA00005389"/>
    </source>
</evidence>
<evidence type="ECO:0000256" key="7">
    <source>
        <dbReference type="SAM" id="MobiDB-lite"/>
    </source>
</evidence>
<reference evidence="8" key="1">
    <citation type="submission" date="2021-06" db="EMBL/GenBank/DDBJ databases">
        <authorList>
            <person name="Kallberg Y."/>
            <person name="Tangrot J."/>
            <person name="Rosling A."/>
        </authorList>
    </citation>
    <scope>NUCLEOTIDE SEQUENCE</scope>
    <source>
        <strain evidence="8">UK204</strain>
    </source>
</reference>
<evidence type="ECO:0000256" key="6">
    <source>
        <dbReference type="RuleBase" id="RU364146"/>
    </source>
</evidence>
<comment type="function">
    <text evidence="6">Component of the Mediator complex, a coactivator involved in the regulated transcription of nearly all RNA polymerase II-dependent genes. Mediator functions as a bridge to convey information from gene-specific regulatory proteins to the basal RNA polymerase II transcription machinery. Mediator is recruited to promoters by direct interactions with regulatory proteins and serves as a scaffold for the assembly of a functional preinitiation complex with RNA polymerase II and the general transcription factors.</text>
</comment>
<keyword evidence="9" id="KW-1185">Reference proteome</keyword>
<dbReference type="AlphaFoldDB" id="A0A9N9C370"/>
<sequence>MTTASEPEQPPQQNGHSESRDPRTQLELTIDNLLTKIWEIMVQLNDYNPENKWALSHTLSDLADRFDEIHKLQEKIKHIEVPLEVIEYIDEGRNPDKFMVDYVEEVIKENESVNIKNEAIQVISILIYKKHFNSFNDFLDSIDINSFQLLMNCQNFSELLLDQLQESFPEQTDCYKQYQLSKSKTTNGH</sequence>
<dbReference type="EMBL" id="CAJVPQ010002136">
    <property type="protein sequence ID" value="CAG8584885.1"/>
    <property type="molecule type" value="Genomic_DNA"/>
</dbReference>
<proteinExistence type="inferred from homology"/>
<keyword evidence="5 6" id="KW-0539">Nucleus</keyword>
<evidence type="ECO:0000256" key="3">
    <source>
        <dbReference type="ARBA" id="ARBA00023015"/>
    </source>
</evidence>
<protein>
    <recommendedName>
        <fullName evidence="6">Mediator of RNA polymerase II transcription subunit 10</fullName>
    </recommendedName>
    <alternativeName>
        <fullName evidence="6">Mediator complex subunit 10</fullName>
    </alternativeName>
</protein>
<evidence type="ECO:0000256" key="1">
    <source>
        <dbReference type="ARBA" id="ARBA00004123"/>
    </source>
</evidence>
<dbReference type="Pfam" id="PF09748">
    <property type="entry name" value="Med10"/>
    <property type="match status" value="1"/>
</dbReference>
<comment type="subunit">
    <text evidence="6">Component of the Mediator complex.</text>
</comment>